<proteinExistence type="predicted"/>
<sequence>MIFDVCLVMPLNLFR</sequence>
<name>A0A0B0PXH1_GOSAR</name>
<evidence type="ECO:0000313" key="2">
    <source>
        <dbReference type="Proteomes" id="UP000032142"/>
    </source>
</evidence>
<evidence type="ECO:0000313" key="1">
    <source>
        <dbReference type="EMBL" id="KHG28126.1"/>
    </source>
</evidence>
<keyword evidence="2" id="KW-1185">Reference proteome</keyword>
<dbReference type="EMBL" id="KN443703">
    <property type="protein sequence ID" value="KHG28126.1"/>
    <property type="molecule type" value="Genomic_DNA"/>
</dbReference>
<reference evidence="2" key="1">
    <citation type="submission" date="2014-09" db="EMBL/GenBank/DDBJ databases">
        <authorList>
            <person name="Mudge J."/>
            <person name="Ramaraj T."/>
            <person name="Lindquist I.E."/>
            <person name="Bharti A.K."/>
            <person name="Sundararajan A."/>
            <person name="Cameron C.T."/>
            <person name="Woodward J.E."/>
            <person name="May G.D."/>
            <person name="Brubaker C."/>
            <person name="Broadhvest J."/>
            <person name="Wilkins T.A."/>
        </authorList>
    </citation>
    <scope>NUCLEOTIDE SEQUENCE</scope>
    <source>
        <strain evidence="2">cv. AKA8401</strain>
    </source>
</reference>
<protein>
    <submittedName>
        <fullName evidence="1">Uncharacterized protein</fullName>
    </submittedName>
</protein>
<accession>A0A0B0PXH1</accession>
<organism evidence="1 2">
    <name type="scientific">Gossypium arboreum</name>
    <name type="common">Tree cotton</name>
    <name type="synonym">Gossypium nanking</name>
    <dbReference type="NCBI Taxonomy" id="29729"/>
    <lineage>
        <taxon>Eukaryota</taxon>
        <taxon>Viridiplantae</taxon>
        <taxon>Streptophyta</taxon>
        <taxon>Embryophyta</taxon>
        <taxon>Tracheophyta</taxon>
        <taxon>Spermatophyta</taxon>
        <taxon>Magnoliopsida</taxon>
        <taxon>eudicotyledons</taxon>
        <taxon>Gunneridae</taxon>
        <taxon>Pentapetalae</taxon>
        <taxon>rosids</taxon>
        <taxon>malvids</taxon>
        <taxon>Malvales</taxon>
        <taxon>Malvaceae</taxon>
        <taxon>Malvoideae</taxon>
        <taxon>Gossypium</taxon>
    </lineage>
</organism>
<dbReference type="Proteomes" id="UP000032142">
    <property type="component" value="Unassembled WGS sequence"/>
</dbReference>
<gene>
    <name evidence="1" type="ORF">F383_35364</name>
</gene>